<name>A0ABD1HZR3_SALDI</name>
<dbReference type="Pfam" id="PF02458">
    <property type="entry name" value="Transferase"/>
    <property type="match status" value="1"/>
</dbReference>
<dbReference type="Gene3D" id="3.30.559.10">
    <property type="entry name" value="Chloramphenicol acetyltransferase-like domain"/>
    <property type="match status" value="2"/>
</dbReference>
<proteinExistence type="predicted"/>
<sequence length="453" mass="50529">MTTVIETCRIPPPQGVAVELFLPLSFFDMTWLHSNPMYVLNFYNHPCSEAEFFNTIVPNLKHSLSLTLKHYLPVAGNLLYPLDTDALKPVLRYISGDTVALTVAVSGLDFDELVANHPREADQFYDHLQPPAPLIEQEDYKIAPLISMQATLFPNRGICIGANFHHSLCDWRSIVGFVKAWALINKSGDDEVFVSEIGESLPVFEKPDSEASRRVDGIFWNAMKKIPFKTVESHPRPTNRVRDSFILRQSDIIKLKNMVLSARPNLVRVSTFTVAAAYVWTTLVKSHGSAGDEDEVFVFPADARGRRNALFDPPVPVNYFGNCLGGAVVIVEHRKFVAEDGFVVAAEAIGDVIKAKIYDGDEFLKSPENRLSMMSKPERVFGVLVVYGSPKFEYKEADFGWGAAKKVEMLSLDDEKYGMFLSNSGDGGLVIDMSLPKEMMESFASIFEDGLIV</sequence>
<keyword evidence="2" id="KW-0012">Acyltransferase</keyword>
<keyword evidence="1" id="KW-0808">Transferase</keyword>
<dbReference type="AlphaFoldDB" id="A0ABD1HZR3"/>
<evidence type="ECO:0000313" key="4">
    <source>
        <dbReference type="Proteomes" id="UP001567538"/>
    </source>
</evidence>
<organism evidence="3 4">
    <name type="scientific">Salvia divinorum</name>
    <name type="common">Maria pastora</name>
    <name type="synonym">Diviner's sage</name>
    <dbReference type="NCBI Taxonomy" id="28513"/>
    <lineage>
        <taxon>Eukaryota</taxon>
        <taxon>Viridiplantae</taxon>
        <taxon>Streptophyta</taxon>
        <taxon>Embryophyta</taxon>
        <taxon>Tracheophyta</taxon>
        <taxon>Spermatophyta</taxon>
        <taxon>Magnoliopsida</taxon>
        <taxon>eudicotyledons</taxon>
        <taxon>Gunneridae</taxon>
        <taxon>Pentapetalae</taxon>
        <taxon>asterids</taxon>
        <taxon>lamiids</taxon>
        <taxon>Lamiales</taxon>
        <taxon>Lamiaceae</taxon>
        <taxon>Nepetoideae</taxon>
        <taxon>Mentheae</taxon>
        <taxon>Salviinae</taxon>
        <taxon>Salvia</taxon>
        <taxon>Salvia subgen. Calosphace</taxon>
    </lineage>
</organism>
<dbReference type="GO" id="GO:0016747">
    <property type="term" value="F:acyltransferase activity, transferring groups other than amino-acyl groups"/>
    <property type="evidence" value="ECO:0007669"/>
    <property type="project" value="UniProtKB-ARBA"/>
</dbReference>
<reference evidence="3 4" key="1">
    <citation type="submission" date="2024-06" db="EMBL/GenBank/DDBJ databases">
        <title>A chromosome level genome sequence of Diviner's sage (Salvia divinorum).</title>
        <authorList>
            <person name="Ford S.A."/>
            <person name="Ro D.-K."/>
            <person name="Ness R.W."/>
            <person name="Phillips M.A."/>
        </authorList>
    </citation>
    <scope>NUCLEOTIDE SEQUENCE [LARGE SCALE GENOMIC DNA]</scope>
    <source>
        <strain evidence="3">SAF-2024a</strain>
        <tissue evidence="3">Leaf</tissue>
    </source>
</reference>
<evidence type="ECO:0000313" key="3">
    <source>
        <dbReference type="EMBL" id="KAL1560723.1"/>
    </source>
</evidence>
<keyword evidence="4" id="KW-1185">Reference proteome</keyword>
<evidence type="ECO:0000256" key="2">
    <source>
        <dbReference type="ARBA" id="ARBA00023315"/>
    </source>
</evidence>
<dbReference type="InterPro" id="IPR051504">
    <property type="entry name" value="Plant_metabolite_acyltrans"/>
</dbReference>
<comment type="caution">
    <text evidence="3">The sequence shown here is derived from an EMBL/GenBank/DDBJ whole genome shotgun (WGS) entry which is preliminary data.</text>
</comment>
<dbReference type="Proteomes" id="UP001567538">
    <property type="component" value="Unassembled WGS sequence"/>
</dbReference>
<gene>
    <name evidence="3" type="ORF">AAHA92_10904</name>
</gene>
<evidence type="ECO:0000256" key="1">
    <source>
        <dbReference type="ARBA" id="ARBA00022679"/>
    </source>
</evidence>
<dbReference type="InterPro" id="IPR023213">
    <property type="entry name" value="CAT-like_dom_sf"/>
</dbReference>
<protein>
    <submittedName>
        <fullName evidence="3">Malonyl-coenzyme:anthocyanin 5-O-glucoside-6'''-O-malonyltransferase-like</fullName>
    </submittedName>
</protein>
<dbReference type="EMBL" id="JBEAFC010000004">
    <property type="protein sequence ID" value="KAL1560723.1"/>
    <property type="molecule type" value="Genomic_DNA"/>
</dbReference>
<accession>A0ABD1HZR3</accession>
<dbReference type="PANTHER" id="PTHR31625">
    <property type="match status" value="1"/>
</dbReference>